<feature type="region of interest" description="Disordered" evidence="1">
    <location>
        <begin position="336"/>
        <end position="362"/>
    </location>
</feature>
<comment type="caution">
    <text evidence="3">The sequence shown here is derived from an EMBL/GenBank/DDBJ whole genome shotgun (WGS) entry which is preliminary data.</text>
</comment>
<dbReference type="Gene3D" id="1.10.3520.10">
    <property type="entry name" value="Glycolipid transfer protein"/>
    <property type="match status" value="1"/>
</dbReference>
<dbReference type="AlphaFoldDB" id="A0ABD3MDZ3"/>
<evidence type="ECO:0000256" key="1">
    <source>
        <dbReference type="SAM" id="MobiDB-lite"/>
    </source>
</evidence>
<dbReference type="Pfam" id="PF08718">
    <property type="entry name" value="GLTP"/>
    <property type="match status" value="1"/>
</dbReference>
<proteinExistence type="predicted"/>
<dbReference type="EMBL" id="JALLBG020000136">
    <property type="protein sequence ID" value="KAL3762340.1"/>
    <property type="molecule type" value="Genomic_DNA"/>
</dbReference>
<dbReference type="Proteomes" id="UP001530293">
    <property type="component" value="Unassembled WGS sequence"/>
</dbReference>
<gene>
    <name evidence="3" type="ORF">ACHAWU_003845</name>
</gene>
<evidence type="ECO:0000259" key="2">
    <source>
        <dbReference type="Pfam" id="PF08718"/>
    </source>
</evidence>
<feature type="compositionally biased region" description="Low complexity" evidence="1">
    <location>
        <begin position="23"/>
        <end position="56"/>
    </location>
</feature>
<feature type="region of interest" description="Disordered" evidence="1">
    <location>
        <begin position="16"/>
        <end position="56"/>
    </location>
</feature>
<dbReference type="InterPro" id="IPR036497">
    <property type="entry name" value="GLTP_sf"/>
</dbReference>
<sequence length="452" mass="50550">MKSELKQILHLLSRAEEPPPSLLPAASSIDSDDSSLSSSSSFSSTSSTGSSTINSSSTKSIMRRSILIIGSFTFFLFATSRGVVDESAYYLSLSSSMPSLRGRYIMLPVMTSSSSSTMTTIATTHHEKMMTKPKHGQGDRRQRRMGPIQFGLMAIHRSIHDVGNKLQELLDDAILKQWNVLQDNIGREWFKLLSNIEKIFLLQQQQHHHRLSGSSKKLDNVIHAFQSVLNKDNNEVNTAQLLKACRAHLTLMRSGGPALRLVAKDMEANLLKAETLHWNLSKKNRGKDLASLLQTEIENGVHPDVNVLEESSAAMGLLWIRRSLAFQLELYASLSSPSSSSSSSANSGSVGNSGSSNGGMHPKDAALQAYDKILSPYHGWLLQKVFPLSLSQMPDRQVFLAKFGGRDVHELDEEYEQIIEKKLQFLVRTWRPILDVWRREFERLNLEDTRRA</sequence>
<evidence type="ECO:0000313" key="4">
    <source>
        <dbReference type="Proteomes" id="UP001530293"/>
    </source>
</evidence>
<accession>A0ABD3MDZ3</accession>
<dbReference type="SUPFAM" id="SSF110004">
    <property type="entry name" value="Glycolipid transfer protein, GLTP"/>
    <property type="match status" value="1"/>
</dbReference>
<protein>
    <recommendedName>
        <fullName evidence="2">Glycolipid transfer protein domain-containing protein</fullName>
    </recommendedName>
</protein>
<feature type="domain" description="Glycolipid transfer protein" evidence="2">
    <location>
        <begin position="236"/>
        <end position="404"/>
    </location>
</feature>
<name>A0ABD3MDZ3_9STRA</name>
<keyword evidence="4" id="KW-1185">Reference proteome</keyword>
<evidence type="ECO:0000313" key="3">
    <source>
        <dbReference type="EMBL" id="KAL3762340.1"/>
    </source>
</evidence>
<dbReference type="PANTHER" id="PTHR10219">
    <property type="entry name" value="GLYCOLIPID TRANSFER PROTEIN-RELATED"/>
    <property type="match status" value="1"/>
</dbReference>
<feature type="compositionally biased region" description="Low complexity" evidence="1">
    <location>
        <begin position="336"/>
        <end position="359"/>
    </location>
</feature>
<organism evidence="3 4">
    <name type="scientific">Discostella pseudostelligera</name>
    <dbReference type="NCBI Taxonomy" id="259834"/>
    <lineage>
        <taxon>Eukaryota</taxon>
        <taxon>Sar</taxon>
        <taxon>Stramenopiles</taxon>
        <taxon>Ochrophyta</taxon>
        <taxon>Bacillariophyta</taxon>
        <taxon>Coscinodiscophyceae</taxon>
        <taxon>Thalassiosirophycidae</taxon>
        <taxon>Stephanodiscales</taxon>
        <taxon>Stephanodiscaceae</taxon>
        <taxon>Discostella</taxon>
    </lineage>
</organism>
<dbReference type="InterPro" id="IPR014830">
    <property type="entry name" value="Glycolipid_transfer_prot_dom"/>
</dbReference>
<reference evidence="3 4" key="1">
    <citation type="submission" date="2024-10" db="EMBL/GenBank/DDBJ databases">
        <title>Updated reference genomes for cyclostephanoid diatoms.</title>
        <authorList>
            <person name="Roberts W.R."/>
            <person name="Alverson A.J."/>
        </authorList>
    </citation>
    <scope>NUCLEOTIDE SEQUENCE [LARGE SCALE GENOMIC DNA]</scope>
    <source>
        <strain evidence="3 4">AJA232-27</strain>
    </source>
</reference>
<dbReference type="PANTHER" id="PTHR10219:SF43">
    <property type="entry name" value="GLYCOLIPID TRANSFER PROTEIN DOMAIN-CONTAINING PROTEIN"/>
    <property type="match status" value="1"/>
</dbReference>